<dbReference type="RefSeq" id="WP_055741020.1">
    <property type="nucleotide sequence ID" value="NZ_JAAIWL010000005.1"/>
</dbReference>
<dbReference type="EMBL" id="LJJC01000004">
    <property type="protein sequence ID" value="KQL55222.1"/>
    <property type="molecule type" value="Genomic_DNA"/>
</dbReference>
<evidence type="ECO:0000259" key="2">
    <source>
        <dbReference type="Pfam" id="PF13472"/>
    </source>
</evidence>
<dbReference type="Gene3D" id="3.40.50.1110">
    <property type="entry name" value="SGNH hydrolase"/>
    <property type="match status" value="1"/>
</dbReference>
<dbReference type="PATRIC" id="fig|157838.3.peg.4001"/>
<dbReference type="PANTHER" id="PTHR30383:SF27">
    <property type="entry name" value="SPORE GERMINATION LIPASE LIPC"/>
    <property type="match status" value="1"/>
</dbReference>
<organism evidence="3 4">
    <name type="scientific">Heyndrickxia shackletonii</name>
    <dbReference type="NCBI Taxonomy" id="157838"/>
    <lineage>
        <taxon>Bacteria</taxon>
        <taxon>Bacillati</taxon>
        <taxon>Bacillota</taxon>
        <taxon>Bacilli</taxon>
        <taxon>Bacillales</taxon>
        <taxon>Bacillaceae</taxon>
        <taxon>Heyndrickxia</taxon>
    </lineage>
</organism>
<feature type="domain" description="SGNH hydrolase-type esterase" evidence="2">
    <location>
        <begin position="62"/>
        <end position="250"/>
    </location>
</feature>
<dbReference type="InterPro" id="IPR013830">
    <property type="entry name" value="SGNH_hydro"/>
</dbReference>
<protein>
    <submittedName>
        <fullName evidence="3">GDSL family lipase</fullName>
    </submittedName>
</protein>
<gene>
    <name evidence="3" type="ORF">AN964_18040</name>
</gene>
<proteinExistence type="predicted"/>
<keyword evidence="1" id="KW-0472">Membrane</keyword>
<comment type="caution">
    <text evidence="3">The sequence shown here is derived from an EMBL/GenBank/DDBJ whole genome shotgun (WGS) entry which is preliminary data.</text>
</comment>
<dbReference type="STRING" id="157838.AN964_18040"/>
<dbReference type="OrthoDB" id="252349at2"/>
<evidence type="ECO:0000313" key="3">
    <source>
        <dbReference type="EMBL" id="KQL55222.1"/>
    </source>
</evidence>
<evidence type="ECO:0000313" key="4">
    <source>
        <dbReference type="Proteomes" id="UP000051888"/>
    </source>
</evidence>
<dbReference type="CDD" id="cd04506">
    <property type="entry name" value="SGNH_hydrolase_YpmR_like"/>
    <property type="match status" value="1"/>
</dbReference>
<dbReference type="InterPro" id="IPR051532">
    <property type="entry name" value="Ester_Hydrolysis_Enzymes"/>
</dbReference>
<sequence>MKKYTITIISIISIFSALLFLFGFGWVLKDQLAVGQGKQTVKRQMTPSEMTTKSKNRLQIAALGDSLTRGTGDPEGKGYIGYLTDSLKKKTKKSILLTNSAIKGQTSSQLITQLKGPEIKRQLQAADIILLTIGGNDLFQGGNVINHLDPAYMKKEEKPYLANLKQIYTAIRSINPDATVFHVGLYNPFIDLEKSKLTSSIVRKWNYDSAGLAANYKKIIYVPTFDLFELHVNDYLFSDKFHPNAAGYKLIGERVASLIKFSEGGTK</sequence>
<dbReference type="AlphaFoldDB" id="A0A0Q3TMJ9"/>
<dbReference type="Proteomes" id="UP000051888">
    <property type="component" value="Unassembled WGS sequence"/>
</dbReference>
<keyword evidence="1" id="KW-1133">Transmembrane helix</keyword>
<reference evidence="3 4" key="1">
    <citation type="submission" date="2015-09" db="EMBL/GenBank/DDBJ databases">
        <title>Genome sequencing project for genomic taxonomy and phylogenomics of Bacillus-like bacteria.</title>
        <authorList>
            <person name="Liu B."/>
            <person name="Wang J."/>
            <person name="Zhu Y."/>
            <person name="Liu G."/>
            <person name="Chen Q."/>
            <person name="Chen Z."/>
            <person name="Lan J."/>
            <person name="Che J."/>
            <person name="Ge C."/>
            <person name="Shi H."/>
            <person name="Pan Z."/>
            <person name="Liu X."/>
        </authorList>
    </citation>
    <scope>NUCLEOTIDE SEQUENCE [LARGE SCALE GENOMIC DNA]</scope>
    <source>
        <strain evidence="3 4">LMG 18435</strain>
    </source>
</reference>
<dbReference type="PANTHER" id="PTHR30383">
    <property type="entry name" value="THIOESTERASE 1/PROTEASE 1/LYSOPHOSPHOLIPASE L1"/>
    <property type="match status" value="1"/>
</dbReference>
<accession>A0A0Q3TMJ9</accession>
<keyword evidence="1" id="KW-0812">Transmembrane</keyword>
<evidence type="ECO:0000256" key="1">
    <source>
        <dbReference type="SAM" id="Phobius"/>
    </source>
</evidence>
<dbReference type="InterPro" id="IPR036514">
    <property type="entry name" value="SGNH_hydro_sf"/>
</dbReference>
<feature type="transmembrane region" description="Helical" evidence="1">
    <location>
        <begin position="6"/>
        <end position="28"/>
    </location>
</feature>
<keyword evidence="4" id="KW-1185">Reference proteome</keyword>
<dbReference type="GO" id="GO:0004622">
    <property type="term" value="F:phosphatidylcholine lysophospholipase activity"/>
    <property type="evidence" value="ECO:0007669"/>
    <property type="project" value="TreeGrafter"/>
</dbReference>
<name>A0A0Q3TMJ9_9BACI</name>
<dbReference type="SUPFAM" id="SSF52266">
    <property type="entry name" value="SGNH hydrolase"/>
    <property type="match status" value="1"/>
</dbReference>
<dbReference type="Pfam" id="PF13472">
    <property type="entry name" value="Lipase_GDSL_2"/>
    <property type="match status" value="1"/>
</dbReference>